<dbReference type="PANTHER" id="PTHR30383">
    <property type="entry name" value="THIOESTERASE 1/PROTEASE 1/LYSOPHOSPHOLIPASE L1"/>
    <property type="match status" value="1"/>
</dbReference>
<dbReference type="EMBL" id="MIPT01000001">
    <property type="protein sequence ID" value="OHT18769.1"/>
    <property type="molecule type" value="Genomic_DNA"/>
</dbReference>
<dbReference type="AlphaFoldDB" id="A0A1S1H9B7"/>
<dbReference type="EC" id="3.1.1.2" evidence="2"/>
<keyword evidence="3" id="KW-1185">Reference proteome</keyword>
<dbReference type="InterPro" id="IPR013830">
    <property type="entry name" value="SGNH_hydro"/>
</dbReference>
<evidence type="ECO:0000313" key="3">
    <source>
        <dbReference type="Proteomes" id="UP000179467"/>
    </source>
</evidence>
<feature type="domain" description="SGNH hydrolase-type esterase" evidence="1">
    <location>
        <begin position="38"/>
        <end position="200"/>
    </location>
</feature>
<name>A0A1S1H9B7_9SPHN</name>
<proteinExistence type="predicted"/>
<accession>A0A1S1H9B7</accession>
<organism evidence="2 3">
    <name type="scientific">Edaphosphingomonas haloaromaticamans</name>
    <dbReference type="NCBI Taxonomy" id="653954"/>
    <lineage>
        <taxon>Bacteria</taxon>
        <taxon>Pseudomonadati</taxon>
        <taxon>Pseudomonadota</taxon>
        <taxon>Alphaproteobacteria</taxon>
        <taxon>Sphingomonadales</taxon>
        <taxon>Rhizorhabdaceae</taxon>
        <taxon>Edaphosphingomonas</taxon>
    </lineage>
</organism>
<dbReference type="Proteomes" id="UP000179467">
    <property type="component" value="Unassembled WGS sequence"/>
</dbReference>
<protein>
    <submittedName>
        <fullName evidence="2">Arylesterase</fullName>
        <ecNumber evidence="2">3.1.1.2</ecNumber>
    </submittedName>
</protein>
<dbReference type="PANTHER" id="PTHR30383:SF24">
    <property type="entry name" value="THIOESTERASE 1_PROTEASE 1_LYSOPHOSPHOLIPASE L1"/>
    <property type="match status" value="1"/>
</dbReference>
<comment type="caution">
    <text evidence="2">The sequence shown here is derived from an EMBL/GenBank/DDBJ whole genome shotgun (WGS) entry which is preliminary data.</text>
</comment>
<reference evidence="2 3" key="1">
    <citation type="submission" date="2016-09" db="EMBL/GenBank/DDBJ databases">
        <title>Metabolic pathway, cell adaptation mechanisms and a novel monoxygenase revealed through proteogenomic-transcription analysis of a Sphingomonas haloaromaticamans strain degrading the fungicide ortho-phenylphenol.</title>
        <authorList>
            <person name="Perruchon C."/>
            <person name="Papadopoulou E.S."/>
            <person name="Rousidou C."/>
            <person name="Vasileiadis S."/>
            <person name="Tanou G."/>
            <person name="Amoutzias G."/>
            <person name="Molassiotis A."/>
            <person name="Karpouzas D.G."/>
        </authorList>
    </citation>
    <scope>NUCLEOTIDE SEQUENCE [LARGE SCALE GENOMIC DNA]</scope>
    <source>
        <strain evidence="2 3">P3</strain>
    </source>
</reference>
<keyword evidence="2" id="KW-0378">Hydrolase</keyword>
<dbReference type="CDD" id="cd01822">
    <property type="entry name" value="Lysophospholipase_L1_like"/>
    <property type="match status" value="1"/>
</dbReference>
<gene>
    <name evidence="2" type="ORF">BHE75_00745</name>
</gene>
<dbReference type="InterPro" id="IPR051532">
    <property type="entry name" value="Ester_Hydrolysis_Enzymes"/>
</dbReference>
<dbReference type="InterPro" id="IPR036514">
    <property type="entry name" value="SGNH_hydro_sf"/>
</dbReference>
<evidence type="ECO:0000313" key="2">
    <source>
        <dbReference type="EMBL" id="OHT18769.1"/>
    </source>
</evidence>
<dbReference type="Gene3D" id="3.40.50.1110">
    <property type="entry name" value="SGNH hydrolase"/>
    <property type="match status" value="1"/>
</dbReference>
<sequence>MRPDCYAYGVRRLIVHAAALMTLFVTFPALAADKLVVAFGDSLMAGYQLKPGEGFAPRLEAALRRSGIPARVHNAGVSGDTTAQGKARLGWVLGGLKARPDLVIVELGANDMLRGLPNAQTRANLDAILAELKRRRIPAMVAGMQAAPNLGQAYAREFNAIHPALARKYQVPLYPFFLQGVATNKALLLKDGMHPNPRGVDVIVANILPSVRKALGR</sequence>
<dbReference type="SUPFAM" id="SSF52266">
    <property type="entry name" value="SGNH hydrolase"/>
    <property type="match status" value="1"/>
</dbReference>
<dbReference type="GO" id="GO:0004064">
    <property type="term" value="F:arylesterase activity"/>
    <property type="evidence" value="ECO:0007669"/>
    <property type="project" value="UniProtKB-EC"/>
</dbReference>
<dbReference type="Pfam" id="PF13472">
    <property type="entry name" value="Lipase_GDSL_2"/>
    <property type="match status" value="1"/>
</dbReference>
<evidence type="ECO:0000259" key="1">
    <source>
        <dbReference type="Pfam" id="PF13472"/>
    </source>
</evidence>
<dbReference type="GO" id="GO:0004622">
    <property type="term" value="F:phosphatidylcholine lysophospholipase activity"/>
    <property type="evidence" value="ECO:0007669"/>
    <property type="project" value="TreeGrafter"/>
</dbReference>